<dbReference type="GO" id="GO:0006457">
    <property type="term" value="P:protein folding"/>
    <property type="evidence" value="ECO:0007669"/>
    <property type="project" value="InterPro"/>
</dbReference>
<dbReference type="SUPFAM" id="SSF50891">
    <property type="entry name" value="Cyclophilin-like"/>
    <property type="match status" value="1"/>
</dbReference>
<name>A0A2M9Z6T4_9LEPT</name>
<feature type="domain" description="PPIase cyclophilin-type" evidence="5">
    <location>
        <begin position="78"/>
        <end position="304"/>
    </location>
</feature>
<dbReference type="InterPro" id="IPR020892">
    <property type="entry name" value="Cyclophilin-type_PPIase_CS"/>
</dbReference>
<keyword evidence="4 6" id="KW-0413">Isomerase</keyword>
<dbReference type="PANTHER" id="PTHR45625:SF4">
    <property type="entry name" value="PEPTIDYLPROLYL ISOMERASE DOMAIN AND WD REPEAT-CONTAINING PROTEIN 1"/>
    <property type="match status" value="1"/>
</dbReference>
<dbReference type="CDD" id="cd00317">
    <property type="entry name" value="cyclophilin"/>
    <property type="match status" value="1"/>
</dbReference>
<dbReference type="InterPro" id="IPR044666">
    <property type="entry name" value="Cyclophilin_A-like"/>
</dbReference>
<accession>A0A2M9Z6T4</accession>
<evidence type="ECO:0000313" key="6">
    <source>
        <dbReference type="EMBL" id="PJZ64136.1"/>
    </source>
</evidence>
<organism evidence="6 7">
    <name type="scientific">Leptospira wolffii</name>
    <dbReference type="NCBI Taxonomy" id="409998"/>
    <lineage>
        <taxon>Bacteria</taxon>
        <taxon>Pseudomonadati</taxon>
        <taxon>Spirochaetota</taxon>
        <taxon>Spirochaetia</taxon>
        <taxon>Leptospirales</taxon>
        <taxon>Leptospiraceae</taxon>
        <taxon>Leptospira</taxon>
    </lineage>
</organism>
<dbReference type="InterPro" id="IPR002130">
    <property type="entry name" value="Cyclophilin-type_PPIase_dom"/>
</dbReference>
<dbReference type="EC" id="5.2.1.8" evidence="2"/>
<evidence type="ECO:0000256" key="2">
    <source>
        <dbReference type="ARBA" id="ARBA00013194"/>
    </source>
</evidence>
<evidence type="ECO:0000256" key="1">
    <source>
        <dbReference type="ARBA" id="ARBA00007365"/>
    </source>
</evidence>
<dbReference type="PROSITE" id="PS50072">
    <property type="entry name" value="CSA_PPIASE_2"/>
    <property type="match status" value="1"/>
</dbReference>
<dbReference type="Pfam" id="PF00160">
    <property type="entry name" value="Pro_isomerase"/>
    <property type="match status" value="1"/>
</dbReference>
<keyword evidence="3" id="KW-0697">Rotamase</keyword>
<protein>
    <recommendedName>
        <fullName evidence="2">peptidylprolyl isomerase</fullName>
        <ecNumber evidence="2">5.2.1.8</ecNumber>
    </recommendedName>
</protein>
<comment type="similarity">
    <text evidence="1">Belongs to the cyclophilin-type PPIase family.</text>
</comment>
<reference evidence="6 7" key="1">
    <citation type="submission" date="2017-07" db="EMBL/GenBank/DDBJ databases">
        <title>Leptospira spp. isolated from tropical soils.</title>
        <authorList>
            <person name="Thibeaux R."/>
            <person name="Iraola G."/>
            <person name="Ferres I."/>
            <person name="Bierque E."/>
            <person name="Girault D."/>
            <person name="Soupe-Gilbert M.-E."/>
            <person name="Picardeau M."/>
            <person name="Goarant C."/>
        </authorList>
    </citation>
    <scope>NUCLEOTIDE SEQUENCE [LARGE SCALE GENOMIC DNA]</scope>
    <source>
        <strain evidence="6 7">FH2-C-A2</strain>
    </source>
</reference>
<evidence type="ECO:0000313" key="7">
    <source>
        <dbReference type="Proteomes" id="UP000231912"/>
    </source>
</evidence>
<dbReference type="EMBL" id="NPDT01000012">
    <property type="protein sequence ID" value="PJZ64136.1"/>
    <property type="molecule type" value="Genomic_DNA"/>
</dbReference>
<gene>
    <name evidence="6" type="ORF">CH371_19530</name>
</gene>
<sequence length="311" mass="34954">MTHLFRSFSASLRVIGVSALGILFSLGSANCKTNPYSEMRYVPEIYNPVEVVVKRADVIRTPLPEKPGIYALIQTNQGDMIFELFYKDASHTVQNFIDLAQGEKEFTLRNGQPQKRPFYDGLVFHRVIENFMIQGGCPYGDGSGTPGYRFADEINAKSLGLDKEKIGQVPYYGNYLQRYLIQEMGIKSQREFEDRREELESNLEKAKNLSVMEVLYRLGYRYNEAVQSHKAIRGALAMANAGPNTNGSQFFINQVDTPHLDGLHTVFGQLVSGEDVVDRIVAVSNPKPGSNVPGAKVTIRKVSIFDKREKK</sequence>
<dbReference type="PROSITE" id="PS00170">
    <property type="entry name" value="CSA_PPIASE_1"/>
    <property type="match status" value="1"/>
</dbReference>
<dbReference type="Proteomes" id="UP000231912">
    <property type="component" value="Unassembled WGS sequence"/>
</dbReference>
<dbReference type="GO" id="GO:0003755">
    <property type="term" value="F:peptidyl-prolyl cis-trans isomerase activity"/>
    <property type="evidence" value="ECO:0007669"/>
    <property type="project" value="UniProtKB-KW"/>
</dbReference>
<evidence type="ECO:0000256" key="4">
    <source>
        <dbReference type="ARBA" id="ARBA00023235"/>
    </source>
</evidence>
<dbReference type="PRINTS" id="PR00153">
    <property type="entry name" value="CSAPPISMRASE"/>
</dbReference>
<comment type="caution">
    <text evidence="6">The sequence shown here is derived from an EMBL/GenBank/DDBJ whole genome shotgun (WGS) entry which is preliminary data.</text>
</comment>
<evidence type="ECO:0000256" key="3">
    <source>
        <dbReference type="ARBA" id="ARBA00023110"/>
    </source>
</evidence>
<dbReference type="Gene3D" id="2.40.100.10">
    <property type="entry name" value="Cyclophilin-like"/>
    <property type="match status" value="1"/>
</dbReference>
<evidence type="ECO:0000259" key="5">
    <source>
        <dbReference type="PROSITE" id="PS50072"/>
    </source>
</evidence>
<dbReference type="PANTHER" id="PTHR45625">
    <property type="entry name" value="PEPTIDYL-PROLYL CIS-TRANS ISOMERASE-RELATED"/>
    <property type="match status" value="1"/>
</dbReference>
<dbReference type="InterPro" id="IPR029000">
    <property type="entry name" value="Cyclophilin-like_dom_sf"/>
</dbReference>
<proteinExistence type="inferred from homology"/>
<dbReference type="AlphaFoldDB" id="A0A2M9Z6T4"/>